<protein>
    <submittedName>
        <fullName evidence="1">Uncharacterized protein</fullName>
    </submittedName>
</protein>
<evidence type="ECO:0000313" key="2">
    <source>
        <dbReference type="Proteomes" id="UP000251960"/>
    </source>
</evidence>
<accession>A0A3L6FAQ0</accession>
<gene>
    <name evidence="1" type="ORF">Zm00014a_025212</name>
</gene>
<comment type="caution">
    <text evidence="1">The sequence shown here is derived from an EMBL/GenBank/DDBJ whole genome shotgun (WGS) entry which is preliminary data.</text>
</comment>
<organism evidence="1 2">
    <name type="scientific">Zea mays</name>
    <name type="common">Maize</name>
    <dbReference type="NCBI Taxonomy" id="4577"/>
    <lineage>
        <taxon>Eukaryota</taxon>
        <taxon>Viridiplantae</taxon>
        <taxon>Streptophyta</taxon>
        <taxon>Embryophyta</taxon>
        <taxon>Tracheophyta</taxon>
        <taxon>Spermatophyta</taxon>
        <taxon>Magnoliopsida</taxon>
        <taxon>Liliopsida</taxon>
        <taxon>Poales</taxon>
        <taxon>Poaceae</taxon>
        <taxon>PACMAD clade</taxon>
        <taxon>Panicoideae</taxon>
        <taxon>Andropogonodae</taxon>
        <taxon>Andropogoneae</taxon>
        <taxon>Tripsacinae</taxon>
        <taxon>Zea</taxon>
    </lineage>
</organism>
<sequence length="20" mass="2465">MISNRYTMKIYFMINLTVLI</sequence>
<dbReference type="AlphaFoldDB" id="A0A3L6FAQ0"/>
<evidence type="ECO:0000313" key="1">
    <source>
        <dbReference type="EMBL" id="PWZ30276.1"/>
    </source>
</evidence>
<dbReference type="Proteomes" id="UP000251960">
    <property type="component" value="Chromosome 3"/>
</dbReference>
<reference evidence="1 2" key="1">
    <citation type="journal article" date="2018" name="Nat. Genet.">
        <title>Extensive intraspecific gene order and gene structural variations between Mo17 and other maize genomes.</title>
        <authorList>
            <person name="Sun S."/>
            <person name="Zhou Y."/>
            <person name="Chen J."/>
            <person name="Shi J."/>
            <person name="Zhao H."/>
            <person name="Zhao H."/>
            <person name="Song W."/>
            <person name="Zhang M."/>
            <person name="Cui Y."/>
            <person name="Dong X."/>
            <person name="Liu H."/>
            <person name="Ma X."/>
            <person name="Jiao Y."/>
            <person name="Wang B."/>
            <person name="Wei X."/>
            <person name="Stein J.C."/>
            <person name="Glaubitz J.C."/>
            <person name="Lu F."/>
            <person name="Yu G."/>
            <person name="Liang C."/>
            <person name="Fengler K."/>
            <person name="Li B."/>
            <person name="Rafalski A."/>
            <person name="Schnable P.S."/>
            <person name="Ware D.H."/>
            <person name="Buckler E.S."/>
            <person name="Lai J."/>
        </authorList>
    </citation>
    <scope>NUCLEOTIDE SEQUENCE [LARGE SCALE GENOMIC DNA]</scope>
    <source>
        <strain evidence="2">cv. Missouri 17</strain>
        <tissue evidence="1">Seedling</tissue>
    </source>
</reference>
<dbReference type="EMBL" id="NCVQ01000004">
    <property type="protein sequence ID" value="PWZ30276.1"/>
    <property type="molecule type" value="Genomic_DNA"/>
</dbReference>
<name>A0A3L6FAQ0_MAIZE</name>
<proteinExistence type="predicted"/>